<evidence type="ECO:0000313" key="2">
    <source>
        <dbReference type="Proteomes" id="UP001596190"/>
    </source>
</evidence>
<protein>
    <submittedName>
        <fullName evidence="1">Uncharacterized protein</fullName>
    </submittedName>
</protein>
<dbReference type="EMBL" id="JBHSSA010000031">
    <property type="protein sequence ID" value="MFC6253566.1"/>
    <property type="molecule type" value="Genomic_DNA"/>
</dbReference>
<accession>A0ABW1T6M3</accession>
<gene>
    <name evidence="1" type="ORF">ACFP1H_02985</name>
</gene>
<sequence length="85" mass="9531">MAKPIVSVDGVKYVVTQPATDEIFESTVMGVSETIKIVHGKGYKLDGNPHKLYEIQWMVDGDLDSKNISDWVQDWDTADAVFELD</sequence>
<organism evidence="1 2">
    <name type="scientific">Secundilactobacillus hailunensis</name>
    <dbReference type="NCBI Taxonomy" id="2559923"/>
    <lineage>
        <taxon>Bacteria</taxon>
        <taxon>Bacillati</taxon>
        <taxon>Bacillota</taxon>
        <taxon>Bacilli</taxon>
        <taxon>Lactobacillales</taxon>
        <taxon>Lactobacillaceae</taxon>
        <taxon>Secundilactobacillus</taxon>
    </lineage>
</organism>
<dbReference type="Proteomes" id="UP001596190">
    <property type="component" value="Unassembled WGS sequence"/>
</dbReference>
<keyword evidence="2" id="KW-1185">Reference proteome</keyword>
<dbReference type="RefSeq" id="WP_137630064.1">
    <property type="nucleotide sequence ID" value="NZ_BJDO01000003.1"/>
</dbReference>
<reference evidence="2" key="1">
    <citation type="journal article" date="2019" name="Int. J. Syst. Evol. Microbiol.">
        <title>The Global Catalogue of Microorganisms (GCM) 10K type strain sequencing project: providing services to taxonomists for standard genome sequencing and annotation.</title>
        <authorList>
            <consortium name="The Broad Institute Genomics Platform"/>
            <consortium name="The Broad Institute Genome Sequencing Center for Infectious Disease"/>
            <person name="Wu L."/>
            <person name="Ma J."/>
        </authorList>
    </citation>
    <scope>NUCLEOTIDE SEQUENCE [LARGE SCALE GENOMIC DNA]</scope>
    <source>
        <strain evidence="2">CCM 8950</strain>
    </source>
</reference>
<proteinExistence type="predicted"/>
<evidence type="ECO:0000313" key="1">
    <source>
        <dbReference type="EMBL" id="MFC6253566.1"/>
    </source>
</evidence>
<comment type="caution">
    <text evidence="1">The sequence shown here is derived from an EMBL/GenBank/DDBJ whole genome shotgun (WGS) entry which is preliminary data.</text>
</comment>
<name>A0ABW1T6M3_9LACO</name>